<proteinExistence type="predicted"/>
<gene>
    <name evidence="1" type="ORF">PtrM4_040260</name>
</gene>
<evidence type="ECO:0000313" key="1">
    <source>
        <dbReference type="EMBL" id="KAF7564592.1"/>
    </source>
</evidence>
<dbReference type="GeneID" id="90954692"/>
<dbReference type="AlphaFoldDB" id="A0A834VJZ9"/>
<accession>A0A834VJZ9</accession>
<sequence length="65" mass="6813">MSDFNDGAPAFGMETGFTAPSTPFSMGEAFHQSTFGNAVPYENDAFRVGADEDATLPTFDGANNA</sequence>
<protein>
    <submittedName>
        <fullName evidence="1">Uncharacterized protein</fullName>
    </submittedName>
</protein>
<dbReference type="Proteomes" id="UP000245464">
    <property type="component" value="Chromosome 10"/>
</dbReference>
<dbReference type="KEGG" id="ptrr:90954692"/>
<name>A0A834VJZ9_9PLEO</name>
<reference evidence="1" key="1">
    <citation type="journal article" date="2018" name="BMC Genomics">
        <title>Comparative genomics of the wheat fungal pathogen Pyrenophora tritici-repentis reveals chromosomal variations and genome plasticity.</title>
        <authorList>
            <person name="Moolhuijzen P."/>
            <person name="See P.T."/>
            <person name="Hane J.K."/>
            <person name="Shi G."/>
            <person name="Liu Z."/>
            <person name="Oliver R.P."/>
            <person name="Moffat C.S."/>
        </authorList>
    </citation>
    <scope>NUCLEOTIDE SEQUENCE [LARGE SCALE GENOMIC DNA]</scope>
    <source>
        <strain evidence="1">M4</strain>
    </source>
</reference>
<comment type="caution">
    <text evidence="1">The sequence shown here is derived from an EMBL/GenBank/DDBJ whole genome shotgun (WGS) entry which is preliminary data.</text>
</comment>
<evidence type="ECO:0000313" key="2">
    <source>
        <dbReference type="Proteomes" id="UP000245464"/>
    </source>
</evidence>
<organism evidence="1 2">
    <name type="scientific">Pyrenophora tritici-repentis</name>
    <dbReference type="NCBI Taxonomy" id="45151"/>
    <lineage>
        <taxon>Eukaryota</taxon>
        <taxon>Fungi</taxon>
        <taxon>Dikarya</taxon>
        <taxon>Ascomycota</taxon>
        <taxon>Pezizomycotina</taxon>
        <taxon>Dothideomycetes</taxon>
        <taxon>Pleosporomycetidae</taxon>
        <taxon>Pleosporales</taxon>
        <taxon>Pleosporineae</taxon>
        <taxon>Pleosporaceae</taxon>
        <taxon>Pyrenophora</taxon>
    </lineage>
</organism>
<dbReference type="RefSeq" id="XP_065958933.1">
    <property type="nucleotide sequence ID" value="XM_066104369.1"/>
</dbReference>
<dbReference type="EMBL" id="NQIK02000010">
    <property type="protein sequence ID" value="KAF7564592.1"/>
    <property type="molecule type" value="Genomic_DNA"/>
</dbReference>